<evidence type="ECO:0000256" key="6">
    <source>
        <dbReference type="ARBA" id="ARBA00023157"/>
    </source>
</evidence>
<dbReference type="SUPFAM" id="SSF53474">
    <property type="entry name" value="alpha/beta-Hydrolases"/>
    <property type="match status" value="1"/>
</dbReference>
<protein>
    <recommendedName>
        <fullName evidence="3">Palmitoyl-protein thioesterase 1</fullName>
        <ecNumber evidence="2">3.1.2.22</ecNumber>
    </recommendedName>
    <alternativeName>
        <fullName evidence="8">Palmitoyl-protein hydrolase 1</fullName>
    </alternativeName>
</protein>
<evidence type="ECO:0000256" key="4">
    <source>
        <dbReference type="ARBA" id="ARBA00022729"/>
    </source>
</evidence>
<dbReference type="EMBL" id="KN824885">
    <property type="protein sequence ID" value="KIK98645.1"/>
    <property type="molecule type" value="Genomic_DNA"/>
</dbReference>
<dbReference type="GO" id="GO:0008474">
    <property type="term" value="F:palmitoyl-(protein) hydrolase activity"/>
    <property type="evidence" value="ECO:0007669"/>
    <property type="project" value="UniProtKB-EC"/>
</dbReference>
<evidence type="ECO:0000256" key="2">
    <source>
        <dbReference type="ARBA" id="ARBA00012423"/>
    </source>
</evidence>
<dbReference type="Proteomes" id="UP000054538">
    <property type="component" value="Unassembled WGS sequence"/>
</dbReference>
<dbReference type="InterPro" id="IPR002472">
    <property type="entry name" value="Palm_thioest"/>
</dbReference>
<evidence type="ECO:0000256" key="5">
    <source>
        <dbReference type="ARBA" id="ARBA00022801"/>
    </source>
</evidence>
<comment type="similarity">
    <text evidence="1">Belongs to the palmitoyl-protein thioesterase family.</text>
</comment>
<evidence type="ECO:0000313" key="11">
    <source>
        <dbReference type="Proteomes" id="UP000054538"/>
    </source>
</evidence>
<feature type="signal peptide" evidence="9">
    <location>
        <begin position="1"/>
        <end position="16"/>
    </location>
</feature>
<dbReference type="HOGENOM" id="CLU_050129_0_1_1"/>
<gene>
    <name evidence="10" type="ORF">PAXRUDRAFT_823618</name>
</gene>
<keyword evidence="6" id="KW-1015">Disulfide bond</keyword>
<dbReference type="PRINTS" id="PR00414">
    <property type="entry name" value="PPTHIESTRASE"/>
</dbReference>
<dbReference type="AlphaFoldDB" id="A0A0D0EC28"/>
<dbReference type="FunFam" id="3.40.50.1820:FF:000107">
    <property type="entry name" value="Palmitoyl-protein thioesterase 1"/>
    <property type="match status" value="1"/>
</dbReference>
<evidence type="ECO:0000256" key="8">
    <source>
        <dbReference type="ARBA" id="ARBA00031934"/>
    </source>
</evidence>
<reference evidence="11" key="2">
    <citation type="submission" date="2015-01" db="EMBL/GenBank/DDBJ databases">
        <title>Evolutionary Origins and Diversification of the Mycorrhizal Mutualists.</title>
        <authorList>
            <consortium name="DOE Joint Genome Institute"/>
            <consortium name="Mycorrhizal Genomics Consortium"/>
            <person name="Kohler A."/>
            <person name="Kuo A."/>
            <person name="Nagy L.G."/>
            <person name="Floudas D."/>
            <person name="Copeland A."/>
            <person name="Barry K.W."/>
            <person name="Cichocki N."/>
            <person name="Veneault-Fourrey C."/>
            <person name="LaButti K."/>
            <person name="Lindquist E.A."/>
            <person name="Lipzen A."/>
            <person name="Lundell T."/>
            <person name="Morin E."/>
            <person name="Murat C."/>
            <person name="Riley R."/>
            <person name="Ohm R."/>
            <person name="Sun H."/>
            <person name="Tunlid A."/>
            <person name="Henrissat B."/>
            <person name="Grigoriev I.V."/>
            <person name="Hibbett D.S."/>
            <person name="Martin F."/>
        </authorList>
    </citation>
    <scope>NUCLEOTIDE SEQUENCE [LARGE SCALE GENOMIC DNA]</scope>
    <source>
        <strain evidence="11">Ve08.2h10</strain>
    </source>
</reference>
<keyword evidence="7" id="KW-0325">Glycoprotein</keyword>
<dbReference type="STRING" id="930991.A0A0D0EC28"/>
<proteinExistence type="inferred from homology"/>
<feature type="chain" id="PRO_5002209537" description="Palmitoyl-protein thioesterase 1" evidence="9">
    <location>
        <begin position="17"/>
        <end position="325"/>
    </location>
</feature>
<keyword evidence="4 9" id="KW-0732">Signal</keyword>
<evidence type="ECO:0000256" key="1">
    <source>
        <dbReference type="ARBA" id="ARBA00010758"/>
    </source>
</evidence>
<dbReference type="Gene3D" id="3.40.50.1820">
    <property type="entry name" value="alpha/beta hydrolase"/>
    <property type="match status" value="1"/>
</dbReference>
<dbReference type="PANTHER" id="PTHR11247:SF8">
    <property type="entry name" value="PALMITOYL-PROTEIN THIOESTERASE 1"/>
    <property type="match status" value="1"/>
</dbReference>
<accession>A0A0D0EC28</accession>
<keyword evidence="11" id="KW-1185">Reference proteome</keyword>
<evidence type="ECO:0000256" key="3">
    <source>
        <dbReference type="ARBA" id="ARBA00014212"/>
    </source>
</evidence>
<dbReference type="Pfam" id="PF02089">
    <property type="entry name" value="Palm_thioest"/>
    <property type="match status" value="1"/>
</dbReference>
<dbReference type="OrthoDB" id="10263094at2759"/>
<dbReference type="InterPro" id="IPR029058">
    <property type="entry name" value="AB_hydrolase_fold"/>
</dbReference>
<name>A0A0D0EC28_9AGAM</name>
<sequence length="325" mass="36048">MFSLLICVVLAGYAYAAATKDIRPLVIWHGLGDTYASPGIVQFESEVKKMHPGIFVHSVFIDQDAQADQRAGFYGNVDQQLVLVTEQLSSIPELSRGFDAIGFSQGGQFLRGYVERTNTPPIHNLITFGSQHMGISDLPVCGTVDFLCQVARRAAKAGVYSDWAQNHLVQAQYFRDPAQLQLYMSTGSFLADINNEVLLPSSRKETYAENLVSLHNLVLVLFTEDRTVVPKESAWFGSEAPPEQHVLSSQTILDSHPDQEPLHTLQVQEKPIVPMELQPLYTEDWIGLRTLDERGAVVLATCPGEHMQLTGCWEDLVGTWIGSAF</sequence>
<evidence type="ECO:0000256" key="9">
    <source>
        <dbReference type="SAM" id="SignalP"/>
    </source>
</evidence>
<dbReference type="PANTHER" id="PTHR11247">
    <property type="entry name" value="PALMITOYL-PROTEIN THIOESTERASE/DOLICHYLDIPHOSPHATASE 1"/>
    <property type="match status" value="1"/>
</dbReference>
<dbReference type="EC" id="3.1.2.22" evidence="2"/>
<dbReference type="InParanoid" id="A0A0D0EC28"/>
<organism evidence="10 11">
    <name type="scientific">Paxillus rubicundulus Ve08.2h10</name>
    <dbReference type="NCBI Taxonomy" id="930991"/>
    <lineage>
        <taxon>Eukaryota</taxon>
        <taxon>Fungi</taxon>
        <taxon>Dikarya</taxon>
        <taxon>Basidiomycota</taxon>
        <taxon>Agaricomycotina</taxon>
        <taxon>Agaricomycetes</taxon>
        <taxon>Agaricomycetidae</taxon>
        <taxon>Boletales</taxon>
        <taxon>Paxilineae</taxon>
        <taxon>Paxillaceae</taxon>
        <taxon>Paxillus</taxon>
    </lineage>
</organism>
<keyword evidence="5" id="KW-0378">Hydrolase</keyword>
<reference evidence="10 11" key="1">
    <citation type="submission" date="2014-04" db="EMBL/GenBank/DDBJ databases">
        <authorList>
            <consortium name="DOE Joint Genome Institute"/>
            <person name="Kuo A."/>
            <person name="Kohler A."/>
            <person name="Jargeat P."/>
            <person name="Nagy L.G."/>
            <person name="Floudas D."/>
            <person name="Copeland A."/>
            <person name="Barry K.W."/>
            <person name="Cichocki N."/>
            <person name="Veneault-Fourrey C."/>
            <person name="LaButti K."/>
            <person name="Lindquist E.A."/>
            <person name="Lipzen A."/>
            <person name="Lundell T."/>
            <person name="Morin E."/>
            <person name="Murat C."/>
            <person name="Sun H."/>
            <person name="Tunlid A."/>
            <person name="Henrissat B."/>
            <person name="Grigoriev I.V."/>
            <person name="Hibbett D.S."/>
            <person name="Martin F."/>
            <person name="Nordberg H.P."/>
            <person name="Cantor M.N."/>
            <person name="Hua S.X."/>
        </authorList>
    </citation>
    <scope>NUCLEOTIDE SEQUENCE [LARGE SCALE GENOMIC DNA]</scope>
    <source>
        <strain evidence="10 11">Ve08.2h10</strain>
    </source>
</reference>
<evidence type="ECO:0000256" key="7">
    <source>
        <dbReference type="ARBA" id="ARBA00023180"/>
    </source>
</evidence>
<evidence type="ECO:0000313" key="10">
    <source>
        <dbReference type="EMBL" id="KIK98645.1"/>
    </source>
</evidence>